<dbReference type="InterPro" id="IPR023750">
    <property type="entry name" value="RbsD-like_sf"/>
</dbReference>
<dbReference type="KEGG" id="cart:PA27867_3331"/>
<dbReference type="Pfam" id="PF05025">
    <property type="entry name" value="RbsD_FucU"/>
    <property type="match status" value="1"/>
</dbReference>
<name>A0A1B1BNP4_9MICO</name>
<dbReference type="RefSeq" id="WP_066598214.1">
    <property type="nucleotide sequence ID" value="NZ_CP016282.1"/>
</dbReference>
<dbReference type="Proteomes" id="UP000092582">
    <property type="component" value="Chromosome 1"/>
</dbReference>
<gene>
    <name evidence="6" type="ORF">PA27867_3331</name>
</gene>
<evidence type="ECO:0000256" key="2">
    <source>
        <dbReference type="ARBA" id="ARBA00012862"/>
    </source>
</evidence>
<dbReference type="PANTHER" id="PTHR37831">
    <property type="entry name" value="D-RIBOSE PYRANASE"/>
    <property type="match status" value="1"/>
</dbReference>
<dbReference type="NCBIfam" id="NF008761">
    <property type="entry name" value="PRK11797.1"/>
    <property type="match status" value="1"/>
</dbReference>
<accession>A0A1B1BNP4</accession>
<evidence type="ECO:0000256" key="1">
    <source>
        <dbReference type="ARBA" id="ARBA00000223"/>
    </source>
</evidence>
<dbReference type="AlphaFoldDB" id="A0A1B1BNP4"/>
<evidence type="ECO:0000256" key="3">
    <source>
        <dbReference type="ARBA" id="ARBA00022490"/>
    </source>
</evidence>
<keyword evidence="4" id="KW-0413">Isomerase</keyword>
<dbReference type="GO" id="GO:0019303">
    <property type="term" value="P:D-ribose catabolic process"/>
    <property type="evidence" value="ECO:0007669"/>
    <property type="project" value="TreeGrafter"/>
</dbReference>
<keyword evidence="3" id="KW-0963">Cytoplasm</keyword>
<evidence type="ECO:0000256" key="4">
    <source>
        <dbReference type="ARBA" id="ARBA00023235"/>
    </source>
</evidence>
<evidence type="ECO:0000313" key="6">
    <source>
        <dbReference type="EMBL" id="ANP74260.1"/>
    </source>
</evidence>
<dbReference type="GO" id="GO:0048029">
    <property type="term" value="F:monosaccharide binding"/>
    <property type="evidence" value="ECO:0007669"/>
    <property type="project" value="InterPro"/>
</dbReference>
<reference evidence="6 7" key="1">
    <citation type="submission" date="2016-06" db="EMBL/GenBank/DDBJ databases">
        <title>Genome sequencing of Cryobacterium arcticum PAMC 27867.</title>
        <authorList>
            <person name="Lee J."/>
            <person name="Kim O.-S."/>
        </authorList>
    </citation>
    <scope>NUCLEOTIDE SEQUENCE [LARGE SCALE GENOMIC DNA]</scope>
    <source>
        <strain evidence="6 7">PAMC 27867</strain>
    </source>
</reference>
<dbReference type="EC" id="5.4.99.62" evidence="2"/>
<dbReference type="OrthoDB" id="9805009at2"/>
<dbReference type="InterPro" id="IPR023064">
    <property type="entry name" value="D-ribose_pyranase"/>
</dbReference>
<dbReference type="GO" id="GO:0062193">
    <property type="term" value="F:D-ribose pyranase activity"/>
    <property type="evidence" value="ECO:0007669"/>
    <property type="project" value="UniProtKB-EC"/>
</dbReference>
<dbReference type="GO" id="GO:0005829">
    <property type="term" value="C:cytosol"/>
    <property type="evidence" value="ECO:0007669"/>
    <property type="project" value="TreeGrafter"/>
</dbReference>
<dbReference type="SUPFAM" id="SSF102546">
    <property type="entry name" value="RbsD-like"/>
    <property type="match status" value="1"/>
</dbReference>
<proteinExistence type="predicted"/>
<dbReference type="PANTHER" id="PTHR37831:SF1">
    <property type="entry name" value="D-RIBOSE PYRANASE"/>
    <property type="match status" value="1"/>
</dbReference>
<evidence type="ECO:0000313" key="7">
    <source>
        <dbReference type="Proteomes" id="UP000092582"/>
    </source>
</evidence>
<comment type="catalytic activity">
    <reaction evidence="1">
        <text>beta-D-ribopyranose = beta-D-ribofuranose</text>
        <dbReference type="Rhea" id="RHEA:25432"/>
        <dbReference type="ChEBI" id="CHEBI:27476"/>
        <dbReference type="ChEBI" id="CHEBI:47002"/>
        <dbReference type="EC" id="5.4.99.62"/>
    </reaction>
</comment>
<dbReference type="STRING" id="670052.PA27867_3331"/>
<dbReference type="Gene3D" id="3.40.1650.10">
    <property type="entry name" value="RbsD-like domain"/>
    <property type="match status" value="1"/>
</dbReference>
<keyword evidence="7" id="KW-1185">Reference proteome</keyword>
<organism evidence="6 7">
    <name type="scientific">Cryobacterium arcticum</name>
    <dbReference type="NCBI Taxonomy" id="670052"/>
    <lineage>
        <taxon>Bacteria</taxon>
        <taxon>Bacillati</taxon>
        <taxon>Actinomycetota</taxon>
        <taxon>Actinomycetes</taxon>
        <taxon>Micrococcales</taxon>
        <taxon>Microbacteriaceae</taxon>
        <taxon>Cryobacterium</taxon>
    </lineage>
</organism>
<keyword evidence="5" id="KW-0119">Carbohydrate metabolism</keyword>
<evidence type="ECO:0000256" key="5">
    <source>
        <dbReference type="ARBA" id="ARBA00023277"/>
    </source>
</evidence>
<dbReference type="EMBL" id="CP016282">
    <property type="protein sequence ID" value="ANP74260.1"/>
    <property type="molecule type" value="Genomic_DNA"/>
</dbReference>
<sequence length="127" mass="13387">MKRTGILNADLNAALSRLGHGDIVLVADCGMPAPAGVTVIDLALVHGVPRFEQVLDALLGELVVERCVAAEEAKGTVADDWLSGRFTDIEYIRHSDLKQLSGAARVFVRTGEATAFANAALVCGVPF</sequence>
<dbReference type="InterPro" id="IPR007721">
    <property type="entry name" value="RbsD_FucU"/>
</dbReference>
<protein>
    <recommendedName>
        <fullName evidence="2">D-ribose pyranase</fullName>
        <ecNumber evidence="2">5.4.99.62</ecNumber>
    </recommendedName>
</protein>
<dbReference type="GO" id="GO:0016872">
    <property type="term" value="F:intramolecular lyase activity"/>
    <property type="evidence" value="ECO:0007669"/>
    <property type="project" value="InterPro"/>
</dbReference>